<evidence type="ECO:0000313" key="3">
    <source>
        <dbReference type="EMBL" id="KAG1541655.1"/>
    </source>
</evidence>
<evidence type="ECO:0000256" key="1">
    <source>
        <dbReference type="SAM" id="Coils"/>
    </source>
</evidence>
<reference evidence="3" key="1">
    <citation type="journal article" date="2020" name="Microb. Genom.">
        <title>Genetic diversity of clinical and environmental Mucorales isolates obtained from an investigation of mucormycosis cases among solid organ transplant recipients.</title>
        <authorList>
            <person name="Nguyen M.H."/>
            <person name="Kaul D."/>
            <person name="Muto C."/>
            <person name="Cheng S.J."/>
            <person name="Richter R.A."/>
            <person name="Bruno V.M."/>
            <person name="Liu G."/>
            <person name="Beyhan S."/>
            <person name="Sundermann A.J."/>
            <person name="Mounaud S."/>
            <person name="Pasculle A.W."/>
            <person name="Nierman W.C."/>
            <person name="Driscoll E."/>
            <person name="Cumbie R."/>
            <person name="Clancy C.J."/>
            <person name="Dupont C.L."/>
        </authorList>
    </citation>
    <scope>NUCLEOTIDE SEQUENCE</scope>
    <source>
        <strain evidence="3">GL16</strain>
    </source>
</reference>
<dbReference type="OMA" id="CANHIGN"/>
<evidence type="ECO:0000256" key="2">
    <source>
        <dbReference type="SAM" id="MobiDB-lite"/>
    </source>
</evidence>
<dbReference type="EMBL" id="JAANIT010001198">
    <property type="protein sequence ID" value="KAG1541655.1"/>
    <property type="molecule type" value="Genomic_DNA"/>
</dbReference>
<accession>A0A9P6Y8K9</accession>
<comment type="caution">
    <text evidence="3">The sequence shown here is derived from an EMBL/GenBank/DDBJ whole genome shotgun (WGS) entry which is preliminary data.</text>
</comment>
<feature type="region of interest" description="Disordered" evidence="2">
    <location>
        <begin position="1"/>
        <end position="50"/>
    </location>
</feature>
<keyword evidence="1" id="KW-0175">Coiled coil</keyword>
<feature type="compositionally biased region" description="Low complexity" evidence="2">
    <location>
        <begin position="17"/>
        <end position="27"/>
    </location>
</feature>
<gene>
    <name evidence="3" type="ORF">G6F51_007754</name>
</gene>
<dbReference type="AlphaFoldDB" id="A0A9P6Y8K9"/>
<dbReference type="Proteomes" id="UP000717996">
    <property type="component" value="Unassembled WGS sequence"/>
</dbReference>
<evidence type="ECO:0000313" key="4">
    <source>
        <dbReference type="Proteomes" id="UP000717996"/>
    </source>
</evidence>
<sequence length="339" mass="38824">MSSVKEEKDEYFDVDDSNSVGGDSGFSTGEDDKHEALNKKDSKQETNDEIVNLVQFEPTTIEASSEEEEKQELAINGKEEGNVLYRLASLPIIQDSYLGAQKIVRQHTVGQRALDFAETQLQTVYVSAQAYENKPLIGQLFSGANSLGNRSLDLLERQFPIISSPTADIIQPLMERLDHARGLLQEPKLDQITMQFERLLDAYLPAEQEEEIKEHGIQRLIKVIHILSDRITKKTMSKIKASKEEEQKMQNIVKDWITEKAKTMLFTEDQIELHSDQLQSLHKFAQTELEKVRQELSKQDKSHMERAKSVWNLSRNDIILPLFQKSSFLFYRKQSAPVA</sequence>
<name>A0A9P6Y8K9_RHIOR</name>
<proteinExistence type="predicted"/>
<feature type="compositionally biased region" description="Basic and acidic residues" evidence="2">
    <location>
        <begin position="30"/>
        <end position="46"/>
    </location>
</feature>
<feature type="coiled-coil region" evidence="1">
    <location>
        <begin position="275"/>
        <end position="302"/>
    </location>
</feature>
<protein>
    <submittedName>
        <fullName evidence="3">Uncharacterized protein</fullName>
    </submittedName>
</protein>
<dbReference type="OrthoDB" id="376826at2759"/>
<organism evidence="3 4">
    <name type="scientific">Rhizopus oryzae</name>
    <name type="common">Mucormycosis agent</name>
    <name type="synonym">Rhizopus arrhizus var. delemar</name>
    <dbReference type="NCBI Taxonomy" id="64495"/>
    <lineage>
        <taxon>Eukaryota</taxon>
        <taxon>Fungi</taxon>
        <taxon>Fungi incertae sedis</taxon>
        <taxon>Mucoromycota</taxon>
        <taxon>Mucoromycotina</taxon>
        <taxon>Mucoromycetes</taxon>
        <taxon>Mucorales</taxon>
        <taxon>Mucorineae</taxon>
        <taxon>Rhizopodaceae</taxon>
        <taxon>Rhizopus</taxon>
    </lineage>
</organism>